<keyword evidence="2" id="KW-1185">Reference proteome</keyword>
<dbReference type="EMBL" id="JAEHFX010000003">
    <property type="protein sequence ID" value="MBK0403067.1"/>
    <property type="molecule type" value="Genomic_DNA"/>
</dbReference>
<name>A0ABS1C119_9BACT</name>
<evidence type="ECO:0000313" key="1">
    <source>
        <dbReference type="EMBL" id="MBK0403067.1"/>
    </source>
</evidence>
<reference evidence="1 2" key="1">
    <citation type="submission" date="2020-12" db="EMBL/GenBank/DDBJ databases">
        <title>Bacterial novel species Adhaeribacter sp. BT258 isolated from soil.</title>
        <authorList>
            <person name="Jung H.-Y."/>
        </authorList>
    </citation>
    <scope>NUCLEOTIDE SEQUENCE [LARGE SCALE GENOMIC DNA]</scope>
    <source>
        <strain evidence="1 2">BT258</strain>
    </source>
</reference>
<organism evidence="1 2">
    <name type="scientific">Adhaeribacter terrigena</name>
    <dbReference type="NCBI Taxonomy" id="2793070"/>
    <lineage>
        <taxon>Bacteria</taxon>
        <taxon>Pseudomonadati</taxon>
        <taxon>Bacteroidota</taxon>
        <taxon>Cytophagia</taxon>
        <taxon>Cytophagales</taxon>
        <taxon>Hymenobacteraceae</taxon>
        <taxon>Adhaeribacter</taxon>
    </lineage>
</organism>
<gene>
    <name evidence="1" type="ORF">I5M27_08715</name>
</gene>
<comment type="caution">
    <text evidence="1">The sequence shown here is derived from an EMBL/GenBank/DDBJ whole genome shotgun (WGS) entry which is preliminary data.</text>
</comment>
<dbReference type="RefSeq" id="WP_200505808.1">
    <property type="nucleotide sequence ID" value="NZ_JAEHFX010000003.1"/>
</dbReference>
<accession>A0ABS1C119</accession>
<dbReference type="Proteomes" id="UP000644147">
    <property type="component" value="Unassembled WGS sequence"/>
</dbReference>
<protein>
    <submittedName>
        <fullName evidence="1">Uncharacterized protein</fullName>
    </submittedName>
</protein>
<evidence type="ECO:0000313" key="2">
    <source>
        <dbReference type="Proteomes" id="UP000644147"/>
    </source>
</evidence>
<proteinExistence type="predicted"/>
<sequence length="188" mass="21638">MAQRVNYSAYKATEFTCPDCSWTGLGEEACLNFEMVMDLECPKCFKMLAIIDAPTYGEILHKGKECDRERLKQEIKFKENFQRVCLKSADQLPDIKGDSISFTFRSDTIDGEDLNIIEHQDQTIWQEPMLFEGYERFMEIGNLMKEKYGVRMVDLIPDQTAELFLYGDKLKAPAIIAAYRISLKKSSG</sequence>